<feature type="transmembrane region" description="Helical" evidence="2">
    <location>
        <begin position="176"/>
        <end position="195"/>
    </location>
</feature>
<feature type="transmembrane region" description="Helical" evidence="2">
    <location>
        <begin position="87"/>
        <end position="106"/>
    </location>
</feature>
<dbReference type="Pfam" id="PF00892">
    <property type="entry name" value="EamA"/>
    <property type="match status" value="2"/>
</dbReference>
<feature type="domain" description="EamA" evidence="3">
    <location>
        <begin position="2"/>
        <end position="131"/>
    </location>
</feature>
<dbReference type="GO" id="GO:0016020">
    <property type="term" value="C:membrane"/>
    <property type="evidence" value="ECO:0007669"/>
    <property type="project" value="InterPro"/>
</dbReference>
<evidence type="ECO:0000259" key="3">
    <source>
        <dbReference type="Pfam" id="PF00892"/>
    </source>
</evidence>
<dbReference type="AlphaFoldDB" id="A0A9X2IDY7"/>
<feature type="transmembrane region" description="Helical" evidence="2">
    <location>
        <begin position="207"/>
        <end position="226"/>
    </location>
</feature>
<dbReference type="InterPro" id="IPR000620">
    <property type="entry name" value="EamA_dom"/>
</dbReference>
<dbReference type="EMBL" id="JAMOIL010000001">
    <property type="protein sequence ID" value="MCM0618789.1"/>
    <property type="molecule type" value="Genomic_DNA"/>
</dbReference>
<dbReference type="InterPro" id="IPR037185">
    <property type="entry name" value="EmrE-like"/>
</dbReference>
<dbReference type="Proteomes" id="UP001139485">
    <property type="component" value="Unassembled WGS sequence"/>
</dbReference>
<evidence type="ECO:0000313" key="5">
    <source>
        <dbReference type="Proteomes" id="UP001139485"/>
    </source>
</evidence>
<accession>A0A9X2IDY7</accession>
<feature type="transmembrane region" description="Helical" evidence="2">
    <location>
        <begin position="232"/>
        <end position="255"/>
    </location>
</feature>
<evidence type="ECO:0000256" key="1">
    <source>
        <dbReference type="ARBA" id="ARBA00007362"/>
    </source>
</evidence>
<feature type="transmembrane region" description="Helical" evidence="2">
    <location>
        <begin position="113"/>
        <end position="131"/>
    </location>
</feature>
<organism evidence="4 5">
    <name type="scientific">Nocardioides bruguierae</name>
    <dbReference type="NCBI Taxonomy" id="2945102"/>
    <lineage>
        <taxon>Bacteria</taxon>
        <taxon>Bacillati</taxon>
        <taxon>Actinomycetota</taxon>
        <taxon>Actinomycetes</taxon>
        <taxon>Propionibacteriales</taxon>
        <taxon>Nocardioidaceae</taxon>
        <taxon>Nocardioides</taxon>
    </lineage>
</organism>
<feature type="transmembrane region" description="Helical" evidence="2">
    <location>
        <begin position="262"/>
        <end position="279"/>
    </location>
</feature>
<keyword evidence="2" id="KW-0472">Membrane</keyword>
<feature type="transmembrane region" description="Helical" evidence="2">
    <location>
        <begin position="30"/>
        <end position="49"/>
    </location>
</feature>
<comment type="similarity">
    <text evidence="1">Belongs to the EamA transporter family.</text>
</comment>
<evidence type="ECO:0000313" key="4">
    <source>
        <dbReference type="EMBL" id="MCM0618789.1"/>
    </source>
</evidence>
<keyword evidence="5" id="KW-1185">Reference proteome</keyword>
<gene>
    <name evidence="4" type="ORF">M8330_00605</name>
</gene>
<evidence type="ECO:0000256" key="2">
    <source>
        <dbReference type="SAM" id="Phobius"/>
    </source>
</evidence>
<dbReference type="SUPFAM" id="SSF103481">
    <property type="entry name" value="Multidrug resistance efflux transporter EmrE"/>
    <property type="match status" value="2"/>
</dbReference>
<reference evidence="4" key="1">
    <citation type="submission" date="2022-05" db="EMBL/GenBank/DDBJ databases">
        <authorList>
            <person name="Tuo L."/>
        </authorList>
    </citation>
    <scope>NUCLEOTIDE SEQUENCE</scope>
    <source>
        <strain evidence="4">BSK12Z-4</strain>
    </source>
</reference>
<sequence length="280" mass="27337">MAVLLALASAFAYGLSDFIGGRAATRTTPWAVAFVGQLTAAVLIGVLSLVRGGAPDGVDLLWAVVAGTGGGLGAVFLYRGLSTGRMGVVAPVSGVGAAVLPVVVGLSLGERPGVLVGLGIVAALPGIWLVAREPSEGGGGATAGPLRDGLLAGAGFGILFVGLAQVPDEAGLLPVALNHLVAALITVVAAVVVHAHWLPGRRESRGTLAAAAAGVLAAGATTAFLLASQGGYLTVVAVIASLYPAFTVALAALVLRERVHRAQGAGLVLCAVAVGMVAAG</sequence>
<comment type="caution">
    <text evidence="4">The sequence shown here is derived from an EMBL/GenBank/DDBJ whole genome shotgun (WGS) entry which is preliminary data.</text>
</comment>
<proteinExistence type="inferred from homology"/>
<protein>
    <submittedName>
        <fullName evidence="4">DMT family transporter</fullName>
    </submittedName>
</protein>
<dbReference type="RefSeq" id="WP_250825759.1">
    <property type="nucleotide sequence ID" value="NZ_JAMOIL010000001.1"/>
</dbReference>
<feature type="domain" description="EamA" evidence="3">
    <location>
        <begin position="150"/>
        <end position="277"/>
    </location>
</feature>
<feature type="transmembrane region" description="Helical" evidence="2">
    <location>
        <begin position="61"/>
        <end position="81"/>
    </location>
</feature>
<keyword evidence="2" id="KW-0812">Transmembrane</keyword>
<keyword evidence="2" id="KW-1133">Transmembrane helix</keyword>
<name>A0A9X2IDY7_9ACTN</name>